<keyword evidence="2" id="KW-0560">Oxidoreductase</keyword>
<dbReference type="Pfam" id="PF00248">
    <property type="entry name" value="Aldo_ket_red"/>
    <property type="match status" value="1"/>
</dbReference>
<sequence>MKERQLGNNGFRISEVGLGCWQLGGDWGHKINKKQARKILDEAVNNGINFFDTADVYGDGRSEELIGEFIKESNTTIKVATKFGRSAHVFPNNYSEQALRQSVDTSRKRLNKDCIDLLQLHCIPIEELKKGEIFDWLRTLKKEGKIVHFGASVESVEQGLVCLEQEGLQSLQVIYNIFRQKLSHELLPNAYKKGVGIIVRLPLASGLLSGKFTKETQFHKSDHRNFNQDGKAFNVGETFAGVPFKIGVKLSDELKAFCPENLSMAAMSLRWILDHKEVTTVIPGASSTKQVIENSKASDLPSLSLQLMNELEEFYHNNIHSNIRGIY</sequence>
<proteinExistence type="predicted"/>
<gene>
    <name evidence="2" type="ORF">U6A24_06765</name>
</gene>
<evidence type="ECO:0000313" key="3">
    <source>
        <dbReference type="Proteomes" id="UP001327027"/>
    </source>
</evidence>
<dbReference type="Proteomes" id="UP001327027">
    <property type="component" value="Unassembled WGS sequence"/>
</dbReference>
<evidence type="ECO:0000313" key="2">
    <source>
        <dbReference type="EMBL" id="MEB3345152.1"/>
    </source>
</evidence>
<dbReference type="PANTHER" id="PTHR43312">
    <property type="entry name" value="D-THREO-ALDOSE 1-DEHYDROGENASE"/>
    <property type="match status" value="1"/>
</dbReference>
<organism evidence="2 3">
    <name type="scientific">Aquimarina gracilis</name>
    <dbReference type="NCBI Taxonomy" id="874422"/>
    <lineage>
        <taxon>Bacteria</taxon>
        <taxon>Pseudomonadati</taxon>
        <taxon>Bacteroidota</taxon>
        <taxon>Flavobacteriia</taxon>
        <taxon>Flavobacteriales</taxon>
        <taxon>Flavobacteriaceae</taxon>
        <taxon>Aquimarina</taxon>
    </lineage>
</organism>
<dbReference type="RefSeq" id="WP_324179185.1">
    <property type="nucleotide sequence ID" value="NZ_BAABAW010000008.1"/>
</dbReference>
<dbReference type="SUPFAM" id="SSF51430">
    <property type="entry name" value="NAD(P)-linked oxidoreductase"/>
    <property type="match status" value="1"/>
</dbReference>
<dbReference type="EC" id="1.1.1.-" evidence="2"/>
<accession>A0ABU5ZUC1</accession>
<dbReference type="PANTHER" id="PTHR43312:SF1">
    <property type="entry name" value="NADP-DEPENDENT OXIDOREDUCTASE DOMAIN-CONTAINING PROTEIN"/>
    <property type="match status" value="1"/>
</dbReference>
<feature type="domain" description="NADP-dependent oxidoreductase" evidence="1">
    <location>
        <begin position="16"/>
        <end position="314"/>
    </location>
</feature>
<protein>
    <submittedName>
        <fullName evidence="2">Aldo/keto reductase</fullName>
        <ecNumber evidence="2">1.1.1.-</ecNumber>
    </submittedName>
</protein>
<comment type="caution">
    <text evidence="2">The sequence shown here is derived from an EMBL/GenBank/DDBJ whole genome shotgun (WGS) entry which is preliminary data.</text>
</comment>
<name>A0ABU5ZUC1_9FLAO</name>
<keyword evidence="3" id="KW-1185">Reference proteome</keyword>
<evidence type="ECO:0000259" key="1">
    <source>
        <dbReference type="Pfam" id="PF00248"/>
    </source>
</evidence>
<dbReference type="CDD" id="cd19086">
    <property type="entry name" value="AKR_AKR11C1"/>
    <property type="match status" value="1"/>
</dbReference>
<dbReference type="Gene3D" id="3.20.20.100">
    <property type="entry name" value="NADP-dependent oxidoreductase domain"/>
    <property type="match status" value="1"/>
</dbReference>
<dbReference type="InterPro" id="IPR023210">
    <property type="entry name" value="NADP_OxRdtase_dom"/>
</dbReference>
<dbReference type="InterPro" id="IPR053135">
    <property type="entry name" value="AKR2_Oxidoreductase"/>
</dbReference>
<dbReference type="InterPro" id="IPR036812">
    <property type="entry name" value="NAD(P)_OxRdtase_dom_sf"/>
</dbReference>
<reference evidence="2 3" key="1">
    <citation type="journal article" date="2013" name="Int. J. Syst. Evol. Microbiol.">
        <title>Aquimarina gracilis sp. nov., isolated from the gut microflora of a mussel, Mytilus coruscus, and emended description of Aquimarina spongiae.</title>
        <authorList>
            <person name="Park S.C."/>
            <person name="Choe H.N."/>
            <person name="Baik K.S."/>
            <person name="Seong C.N."/>
        </authorList>
    </citation>
    <scope>NUCLEOTIDE SEQUENCE [LARGE SCALE GENOMIC DNA]</scope>
    <source>
        <strain evidence="2 3">PSC32</strain>
    </source>
</reference>
<dbReference type="EMBL" id="JAYKLX010000003">
    <property type="protein sequence ID" value="MEB3345152.1"/>
    <property type="molecule type" value="Genomic_DNA"/>
</dbReference>
<dbReference type="GO" id="GO:0016491">
    <property type="term" value="F:oxidoreductase activity"/>
    <property type="evidence" value="ECO:0007669"/>
    <property type="project" value="UniProtKB-KW"/>
</dbReference>